<sequence>MLANISFGSLGRSHSHSRTQNKDKGRPKHFPSPPSLSPRFISSSSGFEPDQVTTRIHDAFARASEGQAGDIYNLYNPPRQRLPSIREQPAVSLDRRIIESVKGKDKDVKARAHPYQRQASREDQQPETLSSLLPPSRFTGNISRSSSITSFADRSQDYLPNMQSPFHFQTPYPNPISPSESGYDTHASGPSTLPRRTLRNNVRQGPSPLNETPEHSEEHDRVHSLRLSRNGGVLDSLGTGYNSSSVSVGSRPKTDKVLGIDSHARIASFYLVSGLPRDGSAWSFADTDATRGLQPTEDSIGLFWRPDMLGSAFSGHKTEDFLREVARRRKDSKASGLTTFTSPLVRSIKGVHVPDAGPDGAMKLVTKTMKYAHPRDVEIVNSTLAPPTTCHAFTFTIPRHDTLAAVARSRLDSATASLPAVESYRYDSMVSNGDESSVAPPLGVSAGVRNMTTATDLMYHGVTLTVWTHADHDRAQILKELKLRVERGKNGLDTLTSNPLVMPQGTTAESRRRSSMPWGKQNDATETDGETETGMSDADFDGPMGSKNTRGVLGDTLTTAESMPEDAAALFEDGGDVFWMPFAITLGECLRWFVTQLSVSRYPIYDVMQDYLRTSWARYSKHAKHHMTQVCKLLNHETPRPGELYRLTLSNGLDERVTIEATMPGALDFERGLVKVDFQMWPFFQAVDIDHILICVDVALSNSGRIIFCSKHPAMLNLAVNTMKYIVELRGWSGIVQPILHARDTTFVVEDPGPYILGMPTECRFMIPIPSEVVIIDIDSNSLTCKSPPANVVTPKIKRDKAKARVMAAFGPGFPNDRSVPMEFKVSYPKGCFRNFNKMIHGAERPTFLGERLAPPKWWRHAEVFSVFDKIMLDKHKKPTLFQRLTRSGMSRHQAQLTVGEQLTRTMMRRRALHYVETRDDLELKVARINRRLLKLVHEGDHWKTQFEQFERYADKLAQEANDLKVKIDREKREAKRLSAIANEQTKQNSSLEQKLRSTESARAEAMRQLSDMHQSIQELEREREDIMNAFEEQINHALEELPSLGSDGSRPPTPTESALSSPQLRPSSRLRPTTRDSDRSMLSRFTVESRPVSVLGAARAHKIPRPKRATVTNGDGLNEVDRLMAEKGDHIADRIATIQLKLEMALNGTAGHSRSASVATHRSALEQEETEEGGSTPHSVLTVLPENQPTLITESTDTVSDTTSLETPLASRRPSVSPMAVRNDQTPATSPEDLLESVPPTLSGDEYVSADEGTDERHNTTFGPISSGARKVSASELGLIPKGVTLRIKKRHDSASSEDIVIRHDKGLTDSTQGTDELIISPTNSLSSIGSGSSGGIKLRAKPIKGKEATFLEEDKRLSTASVATVTFGEVG</sequence>
<feature type="region of interest" description="Disordered" evidence="1">
    <location>
        <begin position="1152"/>
        <end position="1241"/>
    </location>
</feature>
<evidence type="ECO:0000256" key="1">
    <source>
        <dbReference type="SAM" id="MobiDB-lite"/>
    </source>
</evidence>
<feature type="region of interest" description="Disordered" evidence="1">
    <location>
        <begin position="1042"/>
        <end position="1086"/>
    </location>
</feature>
<comment type="caution">
    <text evidence="3">The sequence shown here is derived from an EMBL/GenBank/DDBJ whole genome shotgun (WGS) entry which is preliminary data.</text>
</comment>
<dbReference type="SMART" id="SM00799">
    <property type="entry name" value="DENN"/>
    <property type="match status" value="1"/>
</dbReference>
<reference evidence="3 4" key="1">
    <citation type="submission" date="2016-07" db="EMBL/GenBank/DDBJ databases">
        <title>Pervasive Adenine N6-methylation of Active Genes in Fungi.</title>
        <authorList>
            <consortium name="DOE Joint Genome Institute"/>
            <person name="Mondo S.J."/>
            <person name="Dannebaum R.O."/>
            <person name="Kuo R.C."/>
            <person name="Labutti K."/>
            <person name="Haridas S."/>
            <person name="Kuo A."/>
            <person name="Salamov A."/>
            <person name="Ahrendt S.R."/>
            <person name="Lipzen A."/>
            <person name="Sullivan W."/>
            <person name="Andreopoulos W.B."/>
            <person name="Clum A."/>
            <person name="Lindquist E."/>
            <person name="Daum C."/>
            <person name="Ramamoorthy G.K."/>
            <person name="Gryganskyi A."/>
            <person name="Culley D."/>
            <person name="Magnuson J.K."/>
            <person name="James T.Y."/>
            <person name="O'Malley M.A."/>
            <person name="Stajich J.E."/>
            <person name="Spatafora J.W."/>
            <person name="Visel A."/>
            <person name="Grigoriev I.V."/>
        </authorList>
    </citation>
    <scope>NUCLEOTIDE SEQUENCE [LARGE SCALE GENOMIC DNA]</scope>
    <source>
        <strain evidence="3 4">68-887.2</strain>
    </source>
</reference>
<feature type="compositionally biased region" description="Polar residues" evidence="1">
    <location>
        <begin position="199"/>
        <end position="210"/>
    </location>
</feature>
<dbReference type="EMBL" id="MCFC01000114">
    <property type="protein sequence ID" value="ORY21289.1"/>
    <property type="molecule type" value="Genomic_DNA"/>
</dbReference>
<feature type="compositionally biased region" description="Basic residues" evidence="1">
    <location>
        <begin position="13"/>
        <end position="29"/>
    </location>
</feature>
<feature type="compositionally biased region" description="Polar residues" evidence="1">
    <location>
        <begin position="983"/>
        <end position="993"/>
    </location>
</feature>
<evidence type="ECO:0000313" key="4">
    <source>
        <dbReference type="Proteomes" id="UP000193986"/>
    </source>
</evidence>
<dbReference type="STRING" id="71784.A0A1Y2AFB9"/>
<feature type="region of interest" description="Disordered" evidence="1">
    <location>
        <begin position="983"/>
        <end position="1015"/>
    </location>
</feature>
<dbReference type="Proteomes" id="UP000193986">
    <property type="component" value="Unassembled WGS sequence"/>
</dbReference>
<feature type="region of interest" description="Disordered" evidence="1">
    <location>
        <begin position="490"/>
        <end position="552"/>
    </location>
</feature>
<feature type="region of interest" description="Disordered" evidence="1">
    <location>
        <begin position="102"/>
        <end position="223"/>
    </location>
</feature>
<protein>
    <submittedName>
        <fullName evidence="3">AEX-3 domain-domain-containing protein</fullName>
    </submittedName>
</protein>
<feature type="compositionally biased region" description="Polar residues" evidence="1">
    <location>
        <begin position="493"/>
        <end position="508"/>
    </location>
</feature>
<dbReference type="InterPro" id="IPR051696">
    <property type="entry name" value="DENN_Domain_GEFs"/>
</dbReference>
<feature type="compositionally biased region" description="Basic and acidic residues" evidence="1">
    <location>
        <begin position="994"/>
        <end position="1006"/>
    </location>
</feature>
<dbReference type="PANTHER" id="PTHR12296:SF31">
    <property type="entry name" value="DENN (AEX-3) DOMAIN PROTEIN (AFU_ORTHOLOGUE AFUA_6G11200)"/>
    <property type="match status" value="1"/>
</dbReference>
<feature type="region of interest" description="Disordered" evidence="1">
    <location>
        <begin position="1"/>
        <end position="48"/>
    </location>
</feature>
<dbReference type="InterPro" id="IPR043153">
    <property type="entry name" value="DENN_C"/>
</dbReference>
<dbReference type="Pfam" id="PF02141">
    <property type="entry name" value="DENN"/>
    <property type="match status" value="1"/>
</dbReference>
<dbReference type="InterPro" id="IPR001194">
    <property type="entry name" value="cDENN_dom"/>
</dbReference>
<dbReference type="GO" id="GO:0032483">
    <property type="term" value="P:regulation of Rab protein signal transduction"/>
    <property type="evidence" value="ECO:0007669"/>
    <property type="project" value="TreeGrafter"/>
</dbReference>
<keyword evidence="4" id="KW-1185">Reference proteome</keyword>
<dbReference type="PANTHER" id="PTHR12296">
    <property type="entry name" value="DENN DOMAIN-CONTAINING PROTEIN 4"/>
    <property type="match status" value="1"/>
</dbReference>
<organism evidence="3 4">
    <name type="scientific">Naematelia encephala</name>
    <dbReference type="NCBI Taxonomy" id="71784"/>
    <lineage>
        <taxon>Eukaryota</taxon>
        <taxon>Fungi</taxon>
        <taxon>Dikarya</taxon>
        <taxon>Basidiomycota</taxon>
        <taxon>Agaricomycotina</taxon>
        <taxon>Tremellomycetes</taxon>
        <taxon>Tremellales</taxon>
        <taxon>Naemateliaceae</taxon>
        <taxon>Naematelia</taxon>
    </lineage>
</organism>
<evidence type="ECO:0000313" key="3">
    <source>
        <dbReference type="EMBL" id="ORY21289.1"/>
    </source>
</evidence>
<accession>A0A1Y2AFB9</accession>
<evidence type="ECO:0000259" key="2">
    <source>
        <dbReference type="SMART" id="SM00799"/>
    </source>
</evidence>
<dbReference type="OrthoDB" id="6019893at2759"/>
<name>A0A1Y2AFB9_9TREE</name>
<feature type="compositionally biased region" description="Low complexity" evidence="1">
    <location>
        <begin position="1194"/>
        <end position="1208"/>
    </location>
</feature>
<feature type="compositionally biased region" description="Polar residues" evidence="1">
    <location>
        <begin position="126"/>
        <end position="153"/>
    </location>
</feature>
<dbReference type="Gene3D" id="3.40.50.11500">
    <property type="match status" value="1"/>
</dbReference>
<feature type="compositionally biased region" description="Polar residues" evidence="1">
    <location>
        <begin position="1152"/>
        <end position="1161"/>
    </location>
</feature>
<feature type="compositionally biased region" description="Basic and acidic residues" evidence="1">
    <location>
        <begin position="212"/>
        <end position="223"/>
    </location>
</feature>
<dbReference type="InParanoid" id="A0A1Y2AFB9"/>
<gene>
    <name evidence="3" type="ORF">BCR39DRAFT_553921</name>
</gene>
<dbReference type="GO" id="GO:0031410">
    <property type="term" value="C:cytoplasmic vesicle"/>
    <property type="evidence" value="ECO:0007669"/>
    <property type="project" value="TreeGrafter"/>
</dbReference>
<proteinExistence type="predicted"/>
<feature type="compositionally biased region" description="Low complexity" evidence="1">
    <location>
        <begin position="1058"/>
        <end position="1072"/>
    </location>
</feature>
<feature type="domain" description="cDENN" evidence="2">
    <location>
        <begin position="592"/>
        <end position="781"/>
    </location>
</feature>